<protein>
    <submittedName>
        <fullName evidence="5">Deoxyfructose oxidoreductase</fullName>
    </submittedName>
</protein>
<dbReference type="InterPro" id="IPR036291">
    <property type="entry name" value="NAD(P)-bd_dom_sf"/>
</dbReference>
<keyword evidence="6" id="KW-1185">Reference proteome</keyword>
<feature type="domain" description="GFO/IDH/MocA-like oxidoreductase" evidence="4">
    <location>
        <begin position="134"/>
        <end position="249"/>
    </location>
</feature>
<dbReference type="Pfam" id="PF22725">
    <property type="entry name" value="GFO_IDH_MocA_C3"/>
    <property type="match status" value="1"/>
</dbReference>
<dbReference type="InterPro" id="IPR055170">
    <property type="entry name" value="GFO_IDH_MocA-like_dom"/>
</dbReference>
<dbReference type="EMBL" id="AP026709">
    <property type="protein sequence ID" value="BDQ38560.1"/>
    <property type="molecule type" value="Genomic_DNA"/>
</dbReference>
<dbReference type="RefSeq" id="WP_281761056.1">
    <property type="nucleotide sequence ID" value="NZ_AP026709.1"/>
</dbReference>
<dbReference type="InterPro" id="IPR000683">
    <property type="entry name" value="Gfo/Idh/MocA-like_OxRdtase_N"/>
</dbReference>
<reference evidence="5 6" key="1">
    <citation type="submission" date="2022-08" db="EMBL/GenBank/DDBJ databases">
        <title>Genome Sequence of the sulphate-reducing bacterium, Pseudodesulfovibrio sp. SYK.</title>
        <authorList>
            <person name="Kondo R."/>
            <person name="Kataoka T."/>
        </authorList>
    </citation>
    <scope>NUCLEOTIDE SEQUENCE [LARGE SCALE GENOMIC DNA]</scope>
    <source>
        <strain evidence="5 6">SYK</strain>
    </source>
</reference>
<dbReference type="Proteomes" id="UP001317742">
    <property type="component" value="Chromosome"/>
</dbReference>
<sequence length="333" mass="37158">MKKIRFGILSTAKIARTKVIPAMQKGKHTEVTAIASRSLENAQKVAEELGIAKAYGSYEKLLADKQIDAVYIPLPNHFHVEWTLKAMDKGKHVLCEKPMGLTSGEVNRLINATVTAPDAKVMEGFMYQFHPQWIEAKRLVDEGLIGDLVTIQSFFSYFNADPNNIRNKADLGGGALMDIGCYPVSLSRFIFNAQPRRAMSFMNQDPEFGTDRVFSGMLDFNGRISTFTCSTQMADYQRVNILGTTGRIEILIPFNAPPDEPCTIMLQQGTQKEITVQPLSFDPCDQYTLQGDAFAKAILDDTRLPTTLMDAFDNMHVIDALIKSAQTGQWERS</sequence>
<dbReference type="InterPro" id="IPR050984">
    <property type="entry name" value="Gfo/Idh/MocA_domain"/>
</dbReference>
<evidence type="ECO:0000259" key="3">
    <source>
        <dbReference type="Pfam" id="PF01408"/>
    </source>
</evidence>
<evidence type="ECO:0000313" key="6">
    <source>
        <dbReference type="Proteomes" id="UP001317742"/>
    </source>
</evidence>
<gene>
    <name evidence="5" type="primary">socC</name>
    <name evidence="5" type="ORF">SYK_29200</name>
</gene>
<organism evidence="5 6">
    <name type="scientific">Pseudodesulfovibrio nedwellii</name>
    <dbReference type="NCBI Taxonomy" id="2973072"/>
    <lineage>
        <taxon>Bacteria</taxon>
        <taxon>Pseudomonadati</taxon>
        <taxon>Thermodesulfobacteriota</taxon>
        <taxon>Desulfovibrionia</taxon>
        <taxon>Desulfovibrionales</taxon>
        <taxon>Desulfovibrionaceae</taxon>
    </lineage>
</organism>
<dbReference type="PANTHER" id="PTHR22604">
    <property type="entry name" value="OXIDOREDUCTASES"/>
    <property type="match status" value="1"/>
</dbReference>
<dbReference type="Pfam" id="PF01408">
    <property type="entry name" value="GFO_IDH_MocA"/>
    <property type="match status" value="1"/>
</dbReference>
<evidence type="ECO:0000313" key="5">
    <source>
        <dbReference type="EMBL" id="BDQ38560.1"/>
    </source>
</evidence>
<evidence type="ECO:0000256" key="2">
    <source>
        <dbReference type="ARBA" id="ARBA00023002"/>
    </source>
</evidence>
<evidence type="ECO:0000256" key="1">
    <source>
        <dbReference type="ARBA" id="ARBA00010928"/>
    </source>
</evidence>
<accession>A0ABN6S9H0</accession>
<dbReference type="SUPFAM" id="SSF55347">
    <property type="entry name" value="Glyceraldehyde-3-phosphate dehydrogenase-like, C-terminal domain"/>
    <property type="match status" value="1"/>
</dbReference>
<dbReference type="Gene3D" id="3.30.360.10">
    <property type="entry name" value="Dihydrodipicolinate Reductase, domain 2"/>
    <property type="match status" value="1"/>
</dbReference>
<dbReference type="PANTHER" id="PTHR22604:SF105">
    <property type="entry name" value="TRANS-1,2-DIHYDROBENZENE-1,2-DIOL DEHYDROGENASE"/>
    <property type="match status" value="1"/>
</dbReference>
<comment type="similarity">
    <text evidence="1">Belongs to the Gfo/Idh/MocA family.</text>
</comment>
<proteinExistence type="inferred from homology"/>
<evidence type="ECO:0000259" key="4">
    <source>
        <dbReference type="Pfam" id="PF22725"/>
    </source>
</evidence>
<keyword evidence="2" id="KW-0560">Oxidoreductase</keyword>
<dbReference type="SUPFAM" id="SSF51735">
    <property type="entry name" value="NAD(P)-binding Rossmann-fold domains"/>
    <property type="match status" value="1"/>
</dbReference>
<name>A0ABN6S9H0_9BACT</name>
<dbReference type="Gene3D" id="3.40.50.720">
    <property type="entry name" value="NAD(P)-binding Rossmann-like Domain"/>
    <property type="match status" value="1"/>
</dbReference>
<feature type="domain" description="Gfo/Idh/MocA-like oxidoreductase N-terminal" evidence="3">
    <location>
        <begin position="4"/>
        <end position="115"/>
    </location>
</feature>